<feature type="coiled-coil region" evidence="1">
    <location>
        <begin position="138"/>
        <end position="165"/>
    </location>
</feature>
<evidence type="ECO:0000313" key="3">
    <source>
        <dbReference type="Proteomes" id="UP001228643"/>
    </source>
</evidence>
<keyword evidence="1" id="KW-0175">Coiled coil</keyword>
<dbReference type="AlphaFoldDB" id="A0AAW6TMY4"/>
<evidence type="ECO:0000313" key="2">
    <source>
        <dbReference type="EMBL" id="MDI5948542.1"/>
    </source>
</evidence>
<protein>
    <recommendedName>
        <fullName evidence="4">DUF4303 domain-containing protein</fullName>
    </recommendedName>
</protein>
<dbReference type="Proteomes" id="UP001228643">
    <property type="component" value="Unassembled WGS sequence"/>
</dbReference>
<evidence type="ECO:0000256" key="1">
    <source>
        <dbReference type="SAM" id="Coils"/>
    </source>
</evidence>
<sequence length="233" mass="27564">MKKKIPLQILKTLVPFLKKESSMFEIIPQNQFLIKIVDKDKNSDFHFIIEDFKNESAFSVLVNRKPESDLATKIHRKWVNADLLEKEFQSWLNILEDYDNIKSIFDDNILEAFSNEYYSEFEIIDEDAEINPLKIKQILLLDEHLEKIQNNIEKYKTDINEVEIDDIICEVIELRENLTKKSKKWVIKKLSVVWAKISKQGPVLIKEFLSEGSKYLIKESVKFIFEKGIDLLH</sequence>
<reference evidence="2 3" key="1">
    <citation type="submission" date="2023-04" db="EMBL/GenBank/DDBJ databases">
        <title>Two novel species of Flavobacterium.</title>
        <authorList>
            <person name="Liu Q."/>
            <person name="Xin Y.-H."/>
        </authorList>
    </citation>
    <scope>NUCLEOTIDE SEQUENCE [LARGE SCALE GENOMIC DNA]</scope>
    <source>
        <strain evidence="2 3">LB2P87</strain>
    </source>
</reference>
<comment type="caution">
    <text evidence="2">The sequence shown here is derived from an EMBL/GenBank/DDBJ whole genome shotgun (WGS) entry which is preliminary data.</text>
</comment>
<gene>
    <name evidence="2" type="ORF">QLS97_02675</name>
</gene>
<dbReference type="EMBL" id="JASCRY010000001">
    <property type="protein sequence ID" value="MDI5948542.1"/>
    <property type="molecule type" value="Genomic_DNA"/>
</dbReference>
<accession>A0AAW6TMY4</accession>
<evidence type="ECO:0008006" key="4">
    <source>
        <dbReference type="Google" id="ProtNLM"/>
    </source>
</evidence>
<dbReference type="RefSeq" id="WP_282714129.1">
    <property type="nucleotide sequence ID" value="NZ_JASCRY010000001.1"/>
</dbReference>
<organism evidence="2 3">
    <name type="scientific">Flavobacterium yafengii</name>
    <dbReference type="NCBI Taxonomy" id="3041253"/>
    <lineage>
        <taxon>Bacteria</taxon>
        <taxon>Pseudomonadati</taxon>
        <taxon>Bacteroidota</taxon>
        <taxon>Flavobacteriia</taxon>
        <taxon>Flavobacteriales</taxon>
        <taxon>Flavobacteriaceae</taxon>
        <taxon>Flavobacterium</taxon>
    </lineage>
</organism>
<name>A0AAW6TMY4_9FLAO</name>
<keyword evidence="3" id="KW-1185">Reference proteome</keyword>
<proteinExistence type="predicted"/>